<dbReference type="Proteomes" id="UP000649617">
    <property type="component" value="Unassembled WGS sequence"/>
</dbReference>
<keyword evidence="3" id="KW-0862">Zinc</keyword>
<dbReference type="SMART" id="SM00184">
    <property type="entry name" value="RING"/>
    <property type="match status" value="1"/>
</dbReference>
<evidence type="ECO:0000313" key="8">
    <source>
        <dbReference type="EMBL" id="CAE7308690.1"/>
    </source>
</evidence>
<feature type="region of interest" description="Disordered" evidence="5">
    <location>
        <begin position="1210"/>
        <end position="1284"/>
    </location>
</feature>
<dbReference type="InterPro" id="IPR012337">
    <property type="entry name" value="RNaseH-like_sf"/>
</dbReference>
<evidence type="ECO:0000256" key="3">
    <source>
        <dbReference type="ARBA" id="ARBA00022833"/>
    </source>
</evidence>
<evidence type="ECO:0000313" key="9">
    <source>
        <dbReference type="Proteomes" id="UP000649617"/>
    </source>
</evidence>
<evidence type="ECO:0000256" key="4">
    <source>
        <dbReference type="PROSITE-ProRule" id="PRU00175"/>
    </source>
</evidence>
<dbReference type="EMBL" id="CAJNIZ010010953">
    <property type="protein sequence ID" value="CAE7308690.1"/>
    <property type="molecule type" value="Genomic_DNA"/>
</dbReference>
<evidence type="ECO:0000259" key="7">
    <source>
        <dbReference type="PROSITE" id="PS50994"/>
    </source>
</evidence>
<feature type="compositionally biased region" description="Polar residues" evidence="5">
    <location>
        <begin position="1813"/>
        <end position="1822"/>
    </location>
</feature>
<keyword evidence="2 4" id="KW-0863">Zinc-finger</keyword>
<dbReference type="GO" id="GO:0016567">
    <property type="term" value="P:protein ubiquitination"/>
    <property type="evidence" value="ECO:0007669"/>
    <property type="project" value="TreeGrafter"/>
</dbReference>
<reference evidence="8" key="1">
    <citation type="submission" date="2021-02" db="EMBL/GenBank/DDBJ databases">
        <authorList>
            <person name="Dougan E. K."/>
            <person name="Rhodes N."/>
            <person name="Thang M."/>
            <person name="Chan C."/>
        </authorList>
    </citation>
    <scope>NUCLEOTIDE SEQUENCE</scope>
</reference>
<dbReference type="CDD" id="cd16448">
    <property type="entry name" value="RING-H2"/>
    <property type="match status" value="1"/>
</dbReference>
<dbReference type="InterPro" id="IPR013083">
    <property type="entry name" value="Znf_RING/FYVE/PHD"/>
</dbReference>
<sequence>SKTGLLQQCKDQAVTVTPLNAASVDLSTTYVPDAISALEERGAMHFATFEPSDASWQNVTTPRPEPQAPSWCTNMQAAFGQIQASRAQASASSTESTFPRISEPPPVPEAFRRLGAIQSQQQRSAPAAFQVPPSAQLTGQVEVPPFSLPSPPVGHTLPATPAISGTELPSSVGVFAQVHALRSAHRRERRASDAQASSQTTSAGSPQPFRGHVASCTICLSEYTAGDQVCRLSCGHIFHALCIGEHCQHSAVFDDISDDMSLQCPNCRAGVTISRSWRVPGPTRTASGDTDPAAGSSYDPSTSQHHLASPEVTRPLDSEEEFLSPMDEQQHISGDAAYPWWPVPDVHASTSSEDQGKPSTESSAQAYHSSVKLSSGKVGLLVDPGSYGNLENRALLDLEKNLLHFMGDGEPTIILPKGPHEGDHHLFIDEAQPSVLPVAVDEAGAGNAIACHATAAELERMRAEEDLCQSVLANFSVDAARQCVCVTLQPRGKNSQSLQHSSVKAPVLVRALAPRTKFSAIAVSADAVCQEHTDKFNSGSNTIIPLRMPAHGGGIWTQLKKGDNIQGEIEVRNVQGKLVAGQNLSLQEGVPLTLDPKVLHATQPWSRGHRVIIIAYCSGSLRKASQVEVNHLCELGFALPVTSVIACPVSAPTTGVPSAESETAQSCQQQPSQEVPEVKGVEAQATSEARPVTSAIASSVGSFVRRVLLITLFQSTVAAFMSNHWVMSAGASLAQFTTSTLMRPEAKSEVQEHAHAQPVDVIAGSLPNSDVNDKVAEAISLHSHAEPNVTQEGFPTEQKIKQRQHVQDMKAQGKEVHVKRKKHVVEQHFDDCGESLSSLTSNRATATSAMFAIDSSSASEDEMSDFAEWATDTVLSSFVQWSMLGSEVALPPELHPKAMLAVDLVEMVSILQSPQFASWGVEIVEICGGEGVTSHLCVKRKLRSGHNFELLTGTDLTVPETQSRVLAYLEIAKPLVVVMAPVCGPFGPLSHRNRIIHREAWEASMRKAVPLAAFCGRIAAFQDDHHRFYLIEQPYPSKLYEVDPWPAIRHRASCHRVIFHQCRVGQRIANLLVKKATELVANAPTLLKPFEGLKCPGDHEHANLLGGNATASGPGDEGEVPVDERWRKCKGCLWRLHKNDPRHTRREGECKHPHASPIAWDCPACKVGKPRSAAGHTFDEKCRFPAIPERASLDGVPAASEPTVDLRASDLGREEEAAAEEAVAKAKVKPRGSRDPAPPDEDDSEGEQDDQEPRAGRGPDQQQRVRRTWGESETQTPDGSDWTSFDVQSSLRALRHADIPGQRRVLRKLHLRWWHAGADRMARMLKGAGIPKATLDLLPSICDTCRVCRLWARPSPDARPSNRLITGFNHEVEGDLMFVRHQGPMQAVFVLTDRGVRWTAALHVPDKKTPTLLNALDQMWVAVFGPMSVFIMDGETGMDDPESTEYFQLRGITKRTAAPRQHTRIVDRKIAVLRDTIHKISSQLSSEGLVVPFVRILSESTFALNALSSVQGCSPYVAVLGRVPSLLPDDTMALSENVSGDMSRHAHRLREIAISAIVAGTAQERIKRALGSHSRAAAVELDYKLGEAVDYFRDPVNKDSSGWRGPATVCDLSRTEFGRIGIRTSTDQVLTCRLQDVRRSIAYWSDELSAFFGEQDLVAPAGSQANYAQQQLQHVDSLAIGTVMTVGQVLSSQEGWLESAAAKALRPMLQACHYLAEIVFHLTNVAAARFANGVRTLTHREGYSGSFTLWWTSTASRSINFLHSKETKLHVASLVGGQEWQHVRMIQLLLVPDEEEWLAARSRAEEEPPMHTPASNAEASSESHGRLSTIPEGTEISAVSLEDIKDLFGETLRPEDVEPLSQAYLACENEKCPSHPEVPGLEQLQERIAQQDLDCHAPTPWAEALQPEALTMFTCAQFDEALAYTSTEVEADYLDADENGAYVALEAYDAWAKCFEGLTRLPNADEHVEWRFYQNHTRKAVIERTDDLLTSQEKIEHAAEVTQAILDELRTWQSFKCFTRRAKKSAPCVIDVKWVLKWKHIKGVRRIRARLCLRGFKETGADDQSNYAATASCYSQRVLASECVLKDWVIASSDVPKAFLQGVSYQELAEVTGKPERDVCFELTGEGLACLQMLPEFSSFNPRTEVLHCLKPGTGCRDAPKSFSVQLRKITKQYGFVCSTVDPELEMLYASEVLIMIILKHVDDLKMAGQKHQIEKFVQHLSGVFGKMEVEYGSFIFCGVLRTQAADGSITMDQIKFLSACKPMMLPPLIAMKPDSPLPEHVRRHFLSLLMTVAYGLLTRPDVSVFIAALQREAHVAKPIHVKRLNTVLKWIQENPRRLTYPKMPYPDTLLQISDSAFKARAEDGLSMRGLVSVRVCMQDVLDGKPETKCHLVDYVSKSQRHVTRSTFSSELFAATDSVDLGLLSSIVLHELKEGVVSTDTARQLIEGTHKSSVGLALVIDARSVSAAVTAPNVRVPAEPSLMLHVCWLRALLAKQRLTHLLWCDTRAMVADAMTKGSAPRDLIQAVMSGRLVMPHKYEDQILA</sequence>
<dbReference type="Gene3D" id="3.30.40.10">
    <property type="entry name" value="Zinc/RING finger domain, C3HC4 (zinc finger)"/>
    <property type="match status" value="1"/>
</dbReference>
<dbReference type="InterPro" id="IPR001584">
    <property type="entry name" value="Integrase_cat-core"/>
</dbReference>
<dbReference type="PANTHER" id="PTHR45969">
    <property type="entry name" value="RING ZINC FINGER PROTEIN-RELATED"/>
    <property type="match status" value="1"/>
</dbReference>
<evidence type="ECO:0000256" key="2">
    <source>
        <dbReference type="ARBA" id="ARBA00022771"/>
    </source>
</evidence>
<feature type="compositionally biased region" description="Acidic residues" evidence="5">
    <location>
        <begin position="1238"/>
        <end position="1250"/>
    </location>
</feature>
<name>A0A812NFS7_SYMPI</name>
<gene>
    <name evidence="8" type="primary">RE2</name>
    <name evidence="8" type="ORF">SPIL2461_LOCUS6991</name>
</gene>
<accession>A0A812NFS7</accession>
<keyword evidence="9" id="KW-1185">Reference proteome</keyword>
<dbReference type="SUPFAM" id="SSF57850">
    <property type="entry name" value="RING/U-box"/>
    <property type="match status" value="1"/>
</dbReference>
<proteinExistence type="predicted"/>
<dbReference type="InterPro" id="IPR001841">
    <property type="entry name" value="Znf_RING"/>
</dbReference>
<feature type="region of interest" description="Disordered" evidence="5">
    <location>
        <begin position="1802"/>
        <end position="1828"/>
    </location>
</feature>
<dbReference type="GO" id="GO:0003676">
    <property type="term" value="F:nucleic acid binding"/>
    <property type="evidence" value="ECO:0007669"/>
    <property type="project" value="InterPro"/>
</dbReference>
<feature type="non-terminal residue" evidence="8">
    <location>
        <position position="2544"/>
    </location>
</feature>
<feature type="domain" description="Integrase catalytic" evidence="7">
    <location>
        <begin position="1356"/>
        <end position="1532"/>
    </location>
</feature>
<dbReference type="GO" id="GO:0008270">
    <property type="term" value="F:zinc ion binding"/>
    <property type="evidence" value="ECO:0007669"/>
    <property type="project" value="UniProtKB-KW"/>
</dbReference>
<dbReference type="InterPro" id="IPR036397">
    <property type="entry name" value="RNaseH_sf"/>
</dbReference>
<organism evidence="8 9">
    <name type="scientific">Symbiodinium pilosum</name>
    <name type="common">Dinoflagellate</name>
    <dbReference type="NCBI Taxonomy" id="2952"/>
    <lineage>
        <taxon>Eukaryota</taxon>
        <taxon>Sar</taxon>
        <taxon>Alveolata</taxon>
        <taxon>Dinophyceae</taxon>
        <taxon>Suessiales</taxon>
        <taxon>Symbiodiniaceae</taxon>
        <taxon>Symbiodinium</taxon>
    </lineage>
</organism>
<dbReference type="Pfam" id="PF13639">
    <property type="entry name" value="zf-RING_2"/>
    <property type="match status" value="1"/>
</dbReference>
<feature type="compositionally biased region" description="Polar residues" evidence="5">
    <location>
        <begin position="1271"/>
        <end position="1284"/>
    </location>
</feature>
<dbReference type="PROSITE" id="PS50089">
    <property type="entry name" value="ZF_RING_2"/>
    <property type="match status" value="1"/>
</dbReference>
<dbReference type="SUPFAM" id="SSF53098">
    <property type="entry name" value="Ribonuclease H-like"/>
    <property type="match status" value="1"/>
</dbReference>
<comment type="caution">
    <text evidence="8">The sequence shown here is derived from an EMBL/GenBank/DDBJ whole genome shotgun (WGS) entry which is preliminary data.</text>
</comment>
<dbReference type="OrthoDB" id="447436at2759"/>
<feature type="compositionally biased region" description="Low complexity" evidence="5">
    <location>
        <begin position="193"/>
        <end position="203"/>
    </location>
</feature>
<feature type="region of interest" description="Disordered" evidence="5">
    <location>
        <begin position="278"/>
        <end position="317"/>
    </location>
</feature>
<dbReference type="GO" id="GO:0015074">
    <property type="term" value="P:DNA integration"/>
    <property type="evidence" value="ECO:0007669"/>
    <property type="project" value="InterPro"/>
</dbReference>
<evidence type="ECO:0000259" key="6">
    <source>
        <dbReference type="PROSITE" id="PS50089"/>
    </source>
</evidence>
<feature type="region of interest" description="Disordered" evidence="5">
    <location>
        <begin position="343"/>
        <end position="368"/>
    </location>
</feature>
<dbReference type="PROSITE" id="PS50994">
    <property type="entry name" value="INTEGRASE"/>
    <property type="match status" value="1"/>
</dbReference>
<evidence type="ECO:0000256" key="5">
    <source>
        <dbReference type="SAM" id="MobiDB-lite"/>
    </source>
</evidence>
<feature type="compositionally biased region" description="Polar residues" evidence="5">
    <location>
        <begin position="348"/>
        <end position="368"/>
    </location>
</feature>
<keyword evidence="1" id="KW-0479">Metal-binding</keyword>
<dbReference type="GO" id="GO:0061630">
    <property type="term" value="F:ubiquitin protein ligase activity"/>
    <property type="evidence" value="ECO:0007669"/>
    <property type="project" value="TreeGrafter"/>
</dbReference>
<dbReference type="Gene3D" id="3.30.420.10">
    <property type="entry name" value="Ribonuclease H-like superfamily/Ribonuclease H"/>
    <property type="match status" value="1"/>
</dbReference>
<evidence type="ECO:0000256" key="1">
    <source>
        <dbReference type="ARBA" id="ARBA00022723"/>
    </source>
</evidence>
<dbReference type="PANTHER" id="PTHR45969:SF69">
    <property type="entry name" value="FINGER DOMAIN PROTEIN, PUTATIVE (AFU_ORTHOLOGUE AFUA_3G12190)-RELATED"/>
    <property type="match status" value="1"/>
</dbReference>
<protein>
    <submittedName>
        <fullName evidence="8">RE2 protein</fullName>
    </submittedName>
</protein>
<feature type="region of interest" description="Disordered" evidence="5">
    <location>
        <begin position="183"/>
        <end position="208"/>
    </location>
</feature>
<feature type="domain" description="RING-type" evidence="6">
    <location>
        <begin position="216"/>
        <end position="268"/>
    </location>
</feature>